<keyword evidence="2" id="KW-0963">Cytoplasm</keyword>
<comment type="caution">
    <text evidence="12">The sequence shown here is derived from an EMBL/GenBank/DDBJ whole genome shotgun (WGS) entry which is preliminary data.</text>
</comment>
<dbReference type="EMBL" id="SNRW01000078">
    <property type="protein sequence ID" value="KAA6403631.1"/>
    <property type="molecule type" value="Genomic_DNA"/>
</dbReference>
<dbReference type="AlphaFoldDB" id="A0A5J4X8Q2"/>
<gene>
    <name evidence="12" type="ORF">EZS28_000844</name>
</gene>
<feature type="region of interest" description="Disordered" evidence="10">
    <location>
        <begin position="202"/>
        <end position="221"/>
    </location>
</feature>
<accession>A0A5J4X8Q2</accession>
<keyword evidence="4 8" id="KW-0547">Nucleotide-binding</keyword>
<evidence type="ECO:0000256" key="1">
    <source>
        <dbReference type="ARBA" id="ARBA00004245"/>
    </source>
</evidence>
<evidence type="ECO:0000259" key="11">
    <source>
        <dbReference type="PROSITE" id="PS50067"/>
    </source>
</evidence>
<evidence type="ECO:0000313" key="13">
    <source>
        <dbReference type="Proteomes" id="UP000324800"/>
    </source>
</evidence>
<evidence type="ECO:0000256" key="4">
    <source>
        <dbReference type="ARBA" id="ARBA00022741"/>
    </source>
</evidence>
<dbReference type="GO" id="GO:0008574">
    <property type="term" value="F:plus-end-directed microtubule motor activity"/>
    <property type="evidence" value="ECO:0007669"/>
    <property type="project" value="TreeGrafter"/>
</dbReference>
<feature type="region of interest" description="Disordered" evidence="10">
    <location>
        <begin position="485"/>
        <end position="513"/>
    </location>
</feature>
<dbReference type="PANTHER" id="PTHR47970">
    <property type="entry name" value="KINESIN-LIKE PROTEIN KIF11"/>
    <property type="match status" value="1"/>
</dbReference>
<dbReference type="Proteomes" id="UP000324800">
    <property type="component" value="Unassembled WGS sequence"/>
</dbReference>
<feature type="domain" description="Kinesin motor" evidence="11">
    <location>
        <begin position="12"/>
        <end position="583"/>
    </location>
</feature>
<dbReference type="GO" id="GO:0007018">
    <property type="term" value="P:microtubule-based movement"/>
    <property type="evidence" value="ECO:0007669"/>
    <property type="project" value="InterPro"/>
</dbReference>
<dbReference type="SMART" id="SM00129">
    <property type="entry name" value="KISc"/>
    <property type="match status" value="1"/>
</dbReference>
<evidence type="ECO:0000256" key="2">
    <source>
        <dbReference type="ARBA" id="ARBA00022490"/>
    </source>
</evidence>
<dbReference type="OrthoDB" id="3176171at2759"/>
<keyword evidence="3" id="KW-0493">Microtubule</keyword>
<evidence type="ECO:0000256" key="3">
    <source>
        <dbReference type="ARBA" id="ARBA00022701"/>
    </source>
</evidence>
<sequence length="1108" mass="123128">MSILKTCASRSCIRVVIRARPLFAGEDASVYVSERGQIEIPSTSGITDSAVKNSRGSAGTREKSSVKTFNFTDVYGPDASQDVIFKDIVAPVVDDVLKGYNCTIFVYGQTGTGKTYTMEGLHREGGGLEPTQIGMIPRSIHRIFQVLNEACPVQASINKAAKPVYQQLVKQPSQVTLIPPQNNQITSPVTRRATHVQFSVKGTTKGNHGRATTPVSYSTPSHLLNNETNSSSSLSSSILQTPYAHLQRSITPTPATNTGLNHISNSLYNSLANLANSSELSETVDVSMFQLNGGNPITSFNVSISNVEVYKEELFDLLSQNFTSGLTSNNLVNQSTTSSFAPSTQNSINALNSAGKKSLTIRENSNKEVIVVGLEEHPVRGIEEALFWLEQGARHRITADTAIHKRSSRSHSIFTITVQTKETGSNGEEKIVTGKLHMVDLAGSENVERSGADAKQASEAGAINKSLLTLGRVITLLSQKQNLNNQGTSQLQQSQGYERSITPNPGRHSSQGPIQTQISLNKESSSNTQSLHIPYRDSPLTRLLQNSLGGNNKTTLIATINLTMNCADVTNSTLEFAKNTGNVENRPEVNQLLTKNSLIKEYETEIRKLKAQLEDMRKREGVYLSENTFKEMEKEIEEKNKILDQKRNEISETKKELLQKQTAFDELSMDHLELESQNETLKETKDAQDQQLHALSEQYGELEQSVVRLQFDLESAQGALQTMERKLLQTQRSLNREQHKFQLVGDQLLDEAANVELLHQKIDRLNLTEAQNTAGKDSIKQKLQICIEEEQGVVREFSASHRAKLEGICVQLSEFETKSTERQRLINSAISDHSNQVGSLISWINNDLIGVITDMISKYIEKNKQEQDKYQQESEQQSTLIQHEIIQQIIQPFKALERNVYDTKLVIKQQEQQQIDSLIQVEASVIKKCIGSFAEAESRQKEADASIAKAESLVQQVHEQMRIMNEDRQSRRKENSKKFAMKAKEASEAAQKAKELADALASAVETNAIQIKSQLTKSKENQNKSEEISKARKEIQQAAEEFSNYTQAISDALPVMAGEVQSAVEDSVIQTLITGNTPERQPLLQNVNKKLVEQLLTPLRETIHNVSE</sequence>
<keyword evidence="6 8" id="KW-0505">Motor protein</keyword>
<evidence type="ECO:0000256" key="9">
    <source>
        <dbReference type="SAM" id="Coils"/>
    </source>
</evidence>
<dbReference type="GO" id="GO:0005524">
    <property type="term" value="F:ATP binding"/>
    <property type="evidence" value="ECO:0007669"/>
    <property type="project" value="UniProtKB-UniRule"/>
</dbReference>
<keyword evidence="7" id="KW-0206">Cytoskeleton</keyword>
<keyword evidence="9" id="KW-0175">Coiled coil</keyword>
<dbReference type="GO" id="GO:0072686">
    <property type="term" value="C:mitotic spindle"/>
    <property type="evidence" value="ECO:0007669"/>
    <property type="project" value="TreeGrafter"/>
</dbReference>
<feature type="coiled-coil region" evidence="9">
    <location>
        <begin position="947"/>
        <end position="1048"/>
    </location>
</feature>
<dbReference type="InterPro" id="IPR047149">
    <property type="entry name" value="KIF11-like"/>
</dbReference>
<dbReference type="GO" id="GO:0090307">
    <property type="term" value="P:mitotic spindle assembly"/>
    <property type="evidence" value="ECO:0007669"/>
    <property type="project" value="TreeGrafter"/>
</dbReference>
<evidence type="ECO:0000256" key="10">
    <source>
        <dbReference type="SAM" id="MobiDB-lite"/>
    </source>
</evidence>
<proteinExistence type="inferred from homology"/>
<dbReference type="PANTHER" id="PTHR47970:SF12">
    <property type="entry name" value="KINESIN FAMILY MEMBER 11"/>
    <property type="match status" value="1"/>
</dbReference>
<evidence type="ECO:0000313" key="12">
    <source>
        <dbReference type="EMBL" id="KAA6403631.1"/>
    </source>
</evidence>
<dbReference type="PROSITE" id="PS50067">
    <property type="entry name" value="KINESIN_MOTOR_2"/>
    <property type="match status" value="1"/>
</dbReference>
<protein>
    <submittedName>
        <fullName evidence="12">Putative Bipolar kinesin KRP-130</fullName>
    </submittedName>
</protein>
<dbReference type="InterPro" id="IPR027417">
    <property type="entry name" value="P-loop_NTPase"/>
</dbReference>
<dbReference type="InterPro" id="IPR036961">
    <property type="entry name" value="Kinesin_motor_dom_sf"/>
</dbReference>
<evidence type="ECO:0000256" key="5">
    <source>
        <dbReference type="ARBA" id="ARBA00022840"/>
    </source>
</evidence>
<comment type="similarity">
    <text evidence="8">Belongs to the TRAFAC class myosin-kinesin ATPase superfamily. Kinesin family.</text>
</comment>
<feature type="coiled-coil region" evidence="9">
    <location>
        <begin position="592"/>
        <end position="740"/>
    </location>
</feature>
<reference evidence="12 13" key="1">
    <citation type="submission" date="2019-03" db="EMBL/GenBank/DDBJ databases">
        <title>Single cell metagenomics reveals metabolic interactions within the superorganism composed of flagellate Streblomastix strix and complex community of Bacteroidetes bacteria on its surface.</title>
        <authorList>
            <person name="Treitli S.C."/>
            <person name="Kolisko M."/>
            <person name="Husnik F."/>
            <person name="Keeling P."/>
            <person name="Hampl V."/>
        </authorList>
    </citation>
    <scope>NUCLEOTIDE SEQUENCE [LARGE SCALE GENOMIC DNA]</scope>
    <source>
        <strain evidence="12">ST1C</strain>
    </source>
</reference>
<organism evidence="12 13">
    <name type="scientific">Streblomastix strix</name>
    <dbReference type="NCBI Taxonomy" id="222440"/>
    <lineage>
        <taxon>Eukaryota</taxon>
        <taxon>Metamonada</taxon>
        <taxon>Preaxostyla</taxon>
        <taxon>Oxymonadida</taxon>
        <taxon>Streblomastigidae</taxon>
        <taxon>Streblomastix</taxon>
    </lineage>
</organism>
<keyword evidence="5 8" id="KW-0067">ATP-binding</keyword>
<dbReference type="SUPFAM" id="SSF52540">
    <property type="entry name" value="P-loop containing nucleoside triphosphate hydrolases"/>
    <property type="match status" value="1"/>
</dbReference>
<dbReference type="PROSITE" id="PS00411">
    <property type="entry name" value="KINESIN_MOTOR_1"/>
    <property type="match status" value="1"/>
</dbReference>
<dbReference type="GO" id="GO:0005876">
    <property type="term" value="C:spindle microtubule"/>
    <property type="evidence" value="ECO:0007669"/>
    <property type="project" value="TreeGrafter"/>
</dbReference>
<dbReference type="InterPro" id="IPR001752">
    <property type="entry name" value="Kinesin_motor_dom"/>
</dbReference>
<dbReference type="InterPro" id="IPR019821">
    <property type="entry name" value="Kinesin_motor_CS"/>
</dbReference>
<evidence type="ECO:0000256" key="6">
    <source>
        <dbReference type="ARBA" id="ARBA00023175"/>
    </source>
</evidence>
<evidence type="ECO:0000256" key="8">
    <source>
        <dbReference type="PROSITE-ProRule" id="PRU00283"/>
    </source>
</evidence>
<evidence type="ECO:0000256" key="7">
    <source>
        <dbReference type="ARBA" id="ARBA00023212"/>
    </source>
</evidence>
<dbReference type="GO" id="GO:0051231">
    <property type="term" value="P:spindle elongation"/>
    <property type="evidence" value="ECO:0007669"/>
    <property type="project" value="TreeGrafter"/>
</dbReference>
<feature type="binding site" evidence="8">
    <location>
        <begin position="108"/>
        <end position="115"/>
    </location>
    <ligand>
        <name>ATP</name>
        <dbReference type="ChEBI" id="CHEBI:30616"/>
    </ligand>
</feature>
<dbReference type="Gene3D" id="3.40.850.10">
    <property type="entry name" value="Kinesin motor domain"/>
    <property type="match status" value="2"/>
</dbReference>
<name>A0A5J4X8Q2_9EUKA</name>
<dbReference type="GO" id="GO:0008017">
    <property type="term" value="F:microtubule binding"/>
    <property type="evidence" value="ECO:0007669"/>
    <property type="project" value="InterPro"/>
</dbReference>
<comment type="subcellular location">
    <subcellularLocation>
        <location evidence="1">Cytoplasm</location>
        <location evidence="1">Cytoskeleton</location>
    </subcellularLocation>
</comment>
<dbReference type="Pfam" id="PF00225">
    <property type="entry name" value="Kinesin"/>
    <property type="match status" value="1"/>
</dbReference>